<dbReference type="InterPro" id="IPR026591">
    <property type="entry name" value="Sirtuin_cat_small_dom_sf"/>
</dbReference>
<feature type="binding site" evidence="3">
    <location>
        <position position="241"/>
    </location>
    <ligand>
        <name>Zn(2+)</name>
        <dbReference type="ChEBI" id="CHEBI:29105"/>
    </ligand>
</feature>
<feature type="region of interest" description="Disordered" evidence="4">
    <location>
        <begin position="327"/>
        <end position="387"/>
    </location>
</feature>
<evidence type="ECO:0000256" key="1">
    <source>
        <dbReference type="ARBA" id="ARBA00022679"/>
    </source>
</evidence>
<proteinExistence type="predicted"/>
<feature type="compositionally biased region" description="Low complexity" evidence="4">
    <location>
        <begin position="339"/>
        <end position="383"/>
    </location>
</feature>
<dbReference type="InterPro" id="IPR026590">
    <property type="entry name" value="Ssirtuin_cat_dom"/>
</dbReference>
<feature type="region of interest" description="Disordered" evidence="4">
    <location>
        <begin position="1"/>
        <end position="35"/>
    </location>
</feature>
<evidence type="ECO:0000313" key="7">
    <source>
        <dbReference type="Proteomes" id="UP000816034"/>
    </source>
</evidence>
<name>A0AA88KKM0_NAELO</name>
<feature type="compositionally biased region" description="Low complexity" evidence="4">
    <location>
        <begin position="588"/>
        <end position="605"/>
    </location>
</feature>
<keyword evidence="3" id="KW-0862">Zinc</keyword>
<dbReference type="GeneID" id="68094441"/>
<keyword evidence="1" id="KW-0808">Transferase</keyword>
<evidence type="ECO:0000259" key="5">
    <source>
        <dbReference type="PROSITE" id="PS50305"/>
    </source>
</evidence>
<keyword evidence="7" id="KW-1185">Reference proteome</keyword>
<dbReference type="GO" id="GO:0017136">
    <property type="term" value="F:histone deacetylase activity, NAD-dependent"/>
    <property type="evidence" value="ECO:0007669"/>
    <property type="project" value="TreeGrafter"/>
</dbReference>
<feature type="active site" description="Proton acceptor" evidence="3">
    <location>
        <position position="163"/>
    </location>
</feature>
<gene>
    <name evidence="6" type="ORF">C9374_001985</name>
</gene>
<organism evidence="6 7">
    <name type="scientific">Naegleria lovaniensis</name>
    <name type="common">Amoeba</name>
    <dbReference type="NCBI Taxonomy" id="51637"/>
    <lineage>
        <taxon>Eukaryota</taxon>
        <taxon>Discoba</taxon>
        <taxon>Heterolobosea</taxon>
        <taxon>Tetramitia</taxon>
        <taxon>Eutetramitia</taxon>
        <taxon>Vahlkampfiidae</taxon>
        <taxon>Naegleria</taxon>
    </lineage>
</organism>
<dbReference type="PROSITE" id="PS50305">
    <property type="entry name" value="SIRTUIN"/>
    <property type="match status" value="1"/>
</dbReference>
<feature type="region of interest" description="Disordered" evidence="4">
    <location>
        <begin position="571"/>
        <end position="656"/>
    </location>
</feature>
<dbReference type="InterPro" id="IPR029035">
    <property type="entry name" value="DHS-like_NAD/FAD-binding_dom"/>
</dbReference>
<protein>
    <recommendedName>
        <fullName evidence="5">Deacetylase sirtuin-type domain-containing protein</fullName>
    </recommendedName>
</protein>
<dbReference type="Gene3D" id="3.30.1600.10">
    <property type="entry name" value="SIR2/SIRT2 'Small Domain"/>
    <property type="match status" value="1"/>
</dbReference>
<sequence>MQSRNDPKNPPNSATTTTTTTSTATTSTTTSTSTSTLSEESLNNILHLALQLYHGKKCLFVTGAGLSVSSGIPTYRGDSNSIWSNHITEMGTRRMFQSNPLDWYNNFWLQTHHRREYLIAKPNEGHYSIARLSKLCNVRVITQNIDHLHLKTSLSPSRVIEVHGRLGLYKCVNQRKKNPCPYSKTLSIDNIEIMDYMSTNTFKKTNSSKKPSFKNESVSSLSTTTIQSSSSTFTIESVPTCPSCCKPILPQALLFDEKYESHDFYQWQKAMEWIGDCDLIVFVGTSFSVGVTAECLSIVQEQNEEYLNEIQEEDNTIEELLSNQDEMNSMTSQNDERNNWNSNKNNNRIFNNKNNNKNNNRNNINKNNNRNNINNKNNSSNKNGPIINTKRKLMYNFNMRLDEEVKDLDAMYHVIGRSEFTLPLLYEKLVEIGQVNRWITTSIIHNTDPHVGWMKQQQDDESIIMNDCATFDESSLSTTTTTTVMTTHLVATNIMDTFTTLNHSNPIITNSNPIITNVNTCMNSNSHPNKVMTRTNSRLRMYYYSSQHLSERSNLSLVVNSTSVKTIKRSTNTTTTNTNSTCHVHDSSLPPLRTSTTKTTTTKRTFQIKKHLNSPQPHSADTMHGASHHPLPALKKVKTNPSEENKDHGQEEISTI</sequence>
<dbReference type="InterPro" id="IPR003000">
    <property type="entry name" value="Sirtuin"/>
</dbReference>
<dbReference type="PANTHER" id="PTHR11085">
    <property type="entry name" value="NAD-DEPENDENT PROTEIN DEACYLASE SIRTUIN-5, MITOCHONDRIAL-RELATED"/>
    <property type="match status" value="1"/>
</dbReference>
<feature type="binding site" evidence="3">
    <location>
        <position position="180"/>
    </location>
    <ligand>
        <name>Zn(2+)</name>
        <dbReference type="ChEBI" id="CHEBI:29105"/>
    </ligand>
</feature>
<evidence type="ECO:0000256" key="4">
    <source>
        <dbReference type="SAM" id="MobiDB-lite"/>
    </source>
</evidence>
<feature type="compositionally biased region" description="Basic and acidic residues" evidence="4">
    <location>
        <begin position="641"/>
        <end position="656"/>
    </location>
</feature>
<accession>A0AA88KKM0</accession>
<comment type="caution">
    <text evidence="6">The sequence shown here is derived from an EMBL/GenBank/DDBJ whole genome shotgun (WGS) entry which is preliminary data.</text>
</comment>
<feature type="binding site" evidence="3">
    <location>
        <position position="171"/>
    </location>
    <ligand>
        <name>Zn(2+)</name>
        <dbReference type="ChEBI" id="CHEBI:29105"/>
    </ligand>
</feature>
<feature type="compositionally biased region" description="Low complexity" evidence="4">
    <location>
        <begin position="13"/>
        <end position="35"/>
    </location>
</feature>
<evidence type="ECO:0000313" key="6">
    <source>
        <dbReference type="EMBL" id="KAG2386950.1"/>
    </source>
</evidence>
<dbReference type="AlphaFoldDB" id="A0AA88KKM0"/>
<reference evidence="6 7" key="1">
    <citation type="journal article" date="2018" name="BMC Genomics">
        <title>The genome of Naegleria lovaniensis, the basis for a comparative approach to unravel pathogenicity factors of the human pathogenic amoeba N. fowleri.</title>
        <authorList>
            <person name="Liechti N."/>
            <person name="Schurch N."/>
            <person name="Bruggmann R."/>
            <person name="Wittwer M."/>
        </authorList>
    </citation>
    <scope>NUCLEOTIDE SEQUENCE [LARGE SCALE GENOMIC DNA]</scope>
    <source>
        <strain evidence="6 7">ATCC 30569</strain>
    </source>
</reference>
<feature type="binding site" evidence="3">
    <location>
        <position position="245"/>
    </location>
    <ligand>
        <name>Zn(2+)</name>
        <dbReference type="ChEBI" id="CHEBI:29105"/>
    </ligand>
</feature>
<dbReference type="Pfam" id="PF02146">
    <property type="entry name" value="SIR2"/>
    <property type="match status" value="1"/>
</dbReference>
<dbReference type="Gene3D" id="3.40.50.1220">
    <property type="entry name" value="TPP-binding domain"/>
    <property type="match status" value="1"/>
</dbReference>
<dbReference type="GO" id="GO:0046872">
    <property type="term" value="F:metal ion binding"/>
    <property type="evidence" value="ECO:0007669"/>
    <property type="project" value="UniProtKB-KW"/>
</dbReference>
<evidence type="ECO:0000256" key="3">
    <source>
        <dbReference type="PROSITE-ProRule" id="PRU00236"/>
    </source>
</evidence>
<dbReference type="EMBL" id="PYSW02000014">
    <property type="protein sequence ID" value="KAG2386950.1"/>
    <property type="molecule type" value="Genomic_DNA"/>
</dbReference>
<dbReference type="InterPro" id="IPR050134">
    <property type="entry name" value="NAD-dep_sirtuin_deacylases"/>
</dbReference>
<dbReference type="Proteomes" id="UP000816034">
    <property type="component" value="Unassembled WGS sequence"/>
</dbReference>
<evidence type="ECO:0000256" key="2">
    <source>
        <dbReference type="ARBA" id="ARBA00023027"/>
    </source>
</evidence>
<dbReference type="GO" id="GO:0005634">
    <property type="term" value="C:nucleus"/>
    <property type="evidence" value="ECO:0007669"/>
    <property type="project" value="TreeGrafter"/>
</dbReference>
<feature type="domain" description="Deacetylase sirtuin-type" evidence="5">
    <location>
        <begin position="35"/>
        <end position="341"/>
    </location>
</feature>
<dbReference type="SUPFAM" id="SSF52467">
    <property type="entry name" value="DHS-like NAD/FAD-binding domain"/>
    <property type="match status" value="1"/>
</dbReference>
<feature type="compositionally biased region" description="Low complexity" evidence="4">
    <location>
        <begin position="571"/>
        <end position="581"/>
    </location>
</feature>
<dbReference type="GO" id="GO:0070403">
    <property type="term" value="F:NAD+ binding"/>
    <property type="evidence" value="ECO:0007669"/>
    <property type="project" value="InterPro"/>
</dbReference>
<keyword evidence="2" id="KW-0520">NAD</keyword>
<dbReference type="RefSeq" id="XP_044550942.1">
    <property type="nucleotide sequence ID" value="XM_044691352.1"/>
</dbReference>
<dbReference type="PANTHER" id="PTHR11085:SF10">
    <property type="entry name" value="NAD-DEPENDENT PROTEIN DEACYLASE SIRTUIN-5, MITOCHONDRIAL-RELATED"/>
    <property type="match status" value="1"/>
</dbReference>
<keyword evidence="3" id="KW-0479">Metal-binding</keyword>